<sequence>MHIKSFLLLTALGVSAHPSGHAHLHRHRNVHANPNRAVGDIVTATINGKVVTWTNSYDGSPFVKAGKPESSSSAVPTSSTTSSVVVPETSTSSTPAATTTSSAAVAASSTASSSSSSSSSSASSAEGVTEYTTFDSYCSSLAKKRATAAQIAYTGNTGTVYGCNIMLVADSDVAAKYDNTAKFYGSSSDKNCIVWNKIGSNGGIDGFWGADATTFTLKAGGEQYVALDTNTQGGAACFDGEVEKTSYGEIAGSWVEWDFENTSNDNWSGYDASVIVAQDAGLSFSGIKVCGAGTCSSITSSGVADNAYLAKDADADGIGGKVQGAMKITVDVGYDA</sequence>
<proteinExistence type="predicted"/>
<comment type="caution">
    <text evidence="3">The sequence shown here is derived from an EMBL/GenBank/DDBJ whole genome shotgun (WGS) entry which is preliminary data.</text>
</comment>
<dbReference type="EMBL" id="JANBVO010000044">
    <property type="protein sequence ID" value="KAJ9134276.1"/>
    <property type="molecule type" value="Genomic_DNA"/>
</dbReference>
<dbReference type="PANTHER" id="PTHR42039:SF1">
    <property type="entry name" value="PUTATIVE (AFU_ORTHOLOGUE AFUA_3G02940)-RELATED"/>
    <property type="match status" value="1"/>
</dbReference>
<evidence type="ECO:0008006" key="5">
    <source>
        <dbReference type="Google" id="ProtNLM"/>
    </source>
</evidence>
<dbReference type="GO" id="GO:0005576">
    <property type="term" value="C:extracellular region"/>
    <property type="evidence" value="ECO:0007669"/>
    <property type="project" value="InterPro"/>
</dbReference>
<gene>
    <name evidence="3" type="ORF">NKR23_g10196</name>
</gene>
<evidence type="ECO:0000313" key="3">
    <source>
        <dbReference type="EMBL" id="KAJ9134276.1"/>
    </source>
</evidence>
<feature type="compositionally biased region" description="Low complexity" evidence="1">
    <location>
        <begin position="69"/>
        <end position="101"/>
    </location>
</feature>
<evidence type="ECO:0000256" key="2">
    <source>
        <dbReference type="SAM" id="SignalP"/>
    </source>
</evidence>
<feature type="region of interest" description="Disordered" evidence="1">
    <location>
        <begin position="65"/>
        <end position="101"/>
    </location>
</feature>
<evidence type="ECO:0000256" key="1">
    <source>
        <dbReference type="SAM" id="MobiDB-lite"/>
    </source>
</evidence>
<keyword evidence="4" id="KW-1185">Reference proteome</keyword>
<dbReference type="Proteomes" id="UP001174694">
    <property type="component" value="Unassembled WGS sequence"/>
</dbReference>
<dbReference type="PANTHER" id="PTHR42039">
    <property type="entry name" value="PUTATIVE (AFU_ORTHOLOGUE AFUA_3G02940)-RELATED"/>
    <property type="match status" value="1"/>
</dbReference>
<feature type="signal peptide" evidence="2">
    <location>
        <begin position="1"/>
        <end position="16"/>
    </location>
</feature>
<dbReference type="AlphaFoldDB" id="A0AA38VIW8"/>
<dbReference type="GO" id="GO:0019863">
    <property type="term" value="F:IgE binding"/>
    <property type="evidence" value="ECO:0007669"/>
    <property type="project" value="InterPro"/>
</dbReference>
<accession>A0AA38VIW8</accession>
<name>A0AA38VIW8_9PEZI</name>
<dbReference type="InterPro" id="IPR038903">
    <property type="entry name" value="Allergen_Asp_f_4"/>
</dbReference>
<keyword evidence="2" id="KW-0732">Signal</keyword>
<organism evidence="3 4">
    <name type="scientific">Pleurostoma richardsiae</name>
    <dbReference type="NCBI Taxonomy" id="41990"/>
    <lineage>
        <taxon>Eukaryota</taxon>
        <taxon>Fungi</taxon>
        <taxon>Dikarya</taxon>
        <taxon>Ascomycota</taxon>
        <taxon>Pezizomycotina</taxon>
        <taxon>Sordariomycetes</taxon>
        <taxon>Sordariomycetidae</taxon>
        <taxon>Calosphaeriales</taxon>
        <taxon>Pleurostomataceae</taxon>
        <taxon>Pleurostoma</taxon>
    </lineage>
</organism>
<evidence type="ECO:0000313" key="4">
    <source>
        <dbReference type="Proteomes" id="UP001174694"/>
    </source>
</evidence>
<reference evidence="3" key="1">
    <citation type="submission" date="2022-07" db="EMBL/GenBank/DDBJ databases">
        <title>Fungi with potential for degradation of polypropylene.</title>
        <authorList>
            <person name="Gostincar C."/>
        </authorList>
    </citation>
    <scope>NUCLEOTIDE SEQUENCE</scope>
    <source>
        <strain evidence="3">EXF-13308</strain>
    </source>
</reference>
<protein>
    <recommendedName>
        <fullName evidence="5">Allergen Asp f 4</fullName>
    </recommendedName>
</protein>
<feature type="chain" id="PRO_5041256313" description="Allergen Asp f 4" evidence="2">
    <location>
        <begin position="17"/>
        <end position="336"/>
    </location>
</feature>
<dbReference type="Pfam" id="PF25312">
    <property type="entry name" value="Allergen_Asp_f_4"/>
    <property type="match status" value="1"/>
</dbReference>